<gene>
    <name evidence="1" type="ORF">TM448A04534_0007</name>
</gene>
<protein>
    <submittedName>
        <fullName evidence="1">Uncharacterized protein</fullName>
    </submittedName>
</protein>
<evidence type="ECO:0000313" key="1">
    <source>
        <dbReference type="EMBL" id="QJA54242.1"/>
    </source>
</evidence>
<reference evidence="1" key="1">
    <citation type="submission" date="2020-03" db="EMBL/GenBank/DDBJ databases">
        <title>The deep terrestrial virosphere.</title>
        <authorList>
            <person name="Holmfeldt K."/>
            <person name="Nilsson E."/>
            <person name="Simone D."/>
            <person name="Lopez-Fernandez M."/>
            <person name="Wu X."/>
            <person name="de Brujin I."/>
            <person name="Lundin D."/>
            <person name="Andersson A."/>
            <person name="Bertilsson S."/>
            <person name="Dopson M."/>
        </authorList>
    </citation>
    <scope>NUCLEOTIDE SEQUENCE</scope>
    <source>
        <strain evidence="1">TM448A04534</strain>
    </source>
</reference>
<proteinExistence type="predicted"/>
<dbReference type="EMBL" id="MT144489">
    <property type="protein sequence ID" value="QJA54242.1"/>
    <property type="molecule type" value="Genomic_DNA"/>
</dbReference>
<accession>A0A6H2A3E9</accession>
<organism evidence="1">
    <name type="scientific">viral metagenome</name>
    <dbReference type="NCBI Taxonomy" id="1070528"/>
    <lineage>
        <taxon>unclassified sequences</taxon>
        <taxon>metagenomes</taxon>
        <taxon>organismal metagenomes</taxon>
    </lineage>
</organism>
<dbReference type="AlphaFoldDB" id="A0A6H2A3E9"/>
<sequence>MIKFDVTKLKIELQTRKLSYRKFVKEMEEKTGIKVSWETIRLMIMGITTNPTTKTLYVLTKYFRDISDWYIEEE</sequence>
<name>A0A6H2A3E9_9ZZZZ</name>